<dbReference type="SMART" id="SM01292">
    <property type="entry name" value="N1221"/>
    <property type="match status" value="1"/>
</dbReference>
<evidence type="ECO:0000259" key="8">
    <source>
        <dbReference type="SMART" id="SM01293"/>
    </source>
</evidence>
<evidence type="ECO:0000256" key="3">
    <source>
        <dbReference type="ARBA" id="ARBA00023134"/>
    </source>
</evidence>
<dbReference type="SUPFAM" id="SSF52540">
    <property type="entry name" value="P-loop containing nucleoside triphosphate hydrolases"/>
    <property type="match status" value="1"/>
</dbReference>
<dbReference type="InterPro" id="IPR012486">
    <property type="entry name" value="Far11/STRP_N"/>
</dbReference>
<dbReference type="Pfam" id="PF11882">
    <property type="entry name" value="DUF3402"/>
    <property type="match status" value="2"/>
</dbReference>
<feature type="domain" description="Far11/STRP N-terminal" evidence="7">
    <location>
        <begin position="572"/>
        <end position="851"/>
    </location>
</feature>
<reference evidence="10" key="1">
    <citation type="submission" date="2016-11" db="UniProtKB">
        <authorList>
            <consortium name="WormBaseParasite"/>
        </authorList>
    </citation>
    <scope>IDENTIFICATION</scope>
</reference>
<evidence type="ECO:0000313" key="9">
    <source>
        <dbReference type="Proteomes" id="UP000095280"/>
    </source>
</evidence>
<protein>
    <submittedName>
        <fullName evidence="10">ADP-ribosylation factor-like protein 13B</fullName>
    </submittedName>
</protein>
<feature type="compositionally biased region" description="Low complexity" evidence="6">
    <location>
        <begin position="524"/>
        <end position="537"/>
    </location>
</feature>
<feature type="compositionally biased region" description="Basic and acidic residues" evidence="6">
    <location>
        <begin position="214"/>
        <end position="233"/>
    </location>
</feature>
<feature type="compositionally biased region" description="Basic residues" evidence="6">
    <location>
        <begin position="325"/>
        <end position="337"/>
    </location>
</feature>
<dbReference type="PANTHER" id="PTHR13239:SF4">
    <property type="entry name" value="AT25231P"/>
    <property type="match status" value="1"/>
</dbReference>
<feature type="compositionally biased region" description="Basic residues" evidence="6">
    <location>
        <begin position="462"/>
        <end position="471"/>
    </location>
</feature>
<feature type="binding site" evidence="4">
    <location>
        <position position="72"/>
    </location>
    <ligand>
        <name>GTP</name>
        <dbReference type="ChEBI" id="CHEBI:37565"/>
    </ligand>
</feature>
<dbReference type="InterPro" id="IPR021819">
    <property type="entry name" value="Far11/STRP_C"/>
</dbReference>
<dbReference type="GO" id="GO:0005829">
    <property type="term" value="C:cytosol"/>
    <property type="evidence" value="ECO:0007669"/>
    <property type="project" value="TreeGrafter"/>
</dbReference>
<feature type="binding site" evidence="4">
    <location>
        <begin position="128"/>
        <end position="131"/>
    </location>
    <ligand>
        <name>GTP</name>
        <dbReference type="ChEBI" id="CHEBI:37565"/>
    </ligand>
</feature>
<keyword evidence="9" id="KW-1185">Reference proteome</keyword>
<feature type="region of interest" description="Disordered" evidence="6">
    <location>
        <begin position="209"/>
        <end position="480"/>
    </location>
</feature>
<dbReference type="InterPro" id="IPR006689">
    <property type="entry name" value="Small_GTPase_ARF/SAR"/>
</dbReference>
<proteinExistence type="inferred from homology"/>
<feature type="compositionally biased region" description="Polar residues" evidence="6">
    <location>
        <begin position="395"/>
        <end position="407"/>
    </location>
</feature>
<keyword evidence="3 4" id="KW-0342">GTP-binding</keyword>
<evidence type="ECO:0000256" key="4">
    <source>
        <dbReference type="PIRSR" id="PIRSR606689-1"/>
    </source>
</evidence>
<evidence type="ECO:0000256" key="6">
    <source>
        <dbReference type="SAM" id="MobiDB-lite"/>
    </source>
</evidence>
<keyword evidence="5" id="KW-0460">Magnesium</keyword>
<feature type="binding site" evidence="4">
    <location>
        <begin position="27"/>
        <end position="34"/>
    </location>
    <ligand>
        <name>GTP</name>
        <dbReference type="ChEBI" id="CHEBI:37565"/>
    </ligand>
</feature>
<feature type="compositionally biased region" description="Low complexity" evidence="6">
    <location>
        <begin position="425"/>
        <end position="440"/>
    </location>
</feature>
<feature type="compositionally biased region" description="Basic and acidic residues" evidence="6">
    <location>
        <begin position="301"/>
        <end position="313"/>
    </location>
</feature>
<dbReference type="GO" id="GO:0005525">
    <property type="term" value="F:GTP binding"/>
    <property type="evidence" value="ECO:0007669"/>
    <property type="project" value="UniProtKB-KW"/>
</dbReference>
<dbReference type="GO" id="GO:0003924">
    <property type="term" value="F:GTPase activity"/>
    <property type="evidence" value="ECO:0007669"/>
    <property type="project" value="InterPro"/>
</dbReference>
<evidence type="ECO:0000256" key="1">
    <source>
        <dbReference type="ARBA" id="ARBA00007062"/>
    </source>
</evidence>
<comment type="similarity">
    <text evidence="1">Belongs to the STRIP family.</text>
</comment>
<evidence type="ECO:0000313" key="10">
    <source>
        <dbReference type="WBParaSite" id="maker-uti_cns_0006252-snap-gene-0.4-mRNA-1"/>
    </source>
</evidence>
<dbReference type="InterPro" id="IPR040185">
    <property type="entry name" value="Far11/STRP"/>
</dbReference>
<dbReference type="Proteomes" id="UP000095280">
    <property type="component" value="Unplaced"/>
</dbReference>
<dbReference type="Gene3D" id="3.40.50.300">
    <property type="entry name" value="P-loop containing nucleotide triphosphate hydrolases"/>
    <property type="match status" value="1"/>
</dbReference>
<dbReference type="InterPro" id="IPR027417">
    <property type="entry name" value="P-loop_NTPase"/>
</dbReference>
<feature type="binding site" evidence="5">
    <location>
        <position position="34"/>
    </location>
    <ligand>
        <name>Mg(2+)</name>
        <dbReference type="ChEBI" id="CHEBI:18420"/>
    </ligand>
</feature>
<dbReference type="Pfam" id="PF07923">
    <property type="entry name" value="N1221"/>
    <property type="match status" value="2"/>
</dbReference>
<dbReference type="Pfam" id="PF00025">
    <property type="entry name" value="Arf"/>
    <property type="match status" value="1"/>
</dbReference>
<feature type="compositionally biased region" description="Low complexity" evidence="6">
    <location>
        <begin position="255"/>
        <end position="266"/>
    </location>
</feature>
<keyword evidence="2 4" id="KW-0547">Nucleotide-binding</keyword>
<dbReference type="WBParaSite" id="maker-uti_cns_0006252-snap-gene-0.4-mRNA-1">
    <property type="protein sequence ID" value="maker-uti_cns_0006252-snap-gene-0.4-mRNA-1"/>
    <property type="gene ID" value="maker-uti_cns_0006252-snap-gene-0.4"/>
</dbReference>
<dbReference type="GO" id="GO:0007010">
    <property type="term" value="P:cytoskeleton organization"/>
    <property type="evidence" value="ECO:0007669"/>
    <property type="project" value="TreeGrafter"/>
</dbReference>
<accession>A0A1I8HHE7</accession>
<dbReference type="GO" id="GO:0046872">
    <property type="term" value="F:metal ion binding"/>
    <property type="evidence" value="ECO:0007669"/>
    <property type="project" value="UniProtKB-KW"/>
</dbReference>
<dbReference type="PROSITE" id="PS51417">
    <property type="entry name" value="ARF"/>
    <property type="match status" value="1"/>
</dbReference>
<keyword evidence="5" id="KW-0479">Metal-binding</keyword>
<feature type="domain" description="Far11/STRP C-terminal" evidence="8">
    <location>
        <begin position="892"/>
        <end position="1277"/>
    </location>
</feature>
<feature type="compositionally biased region" description="Low complexity" evidence="6">
    <location>
        <begin position="234"/>
        <end position="245"/>
    </location>
</feature>
<evidence type="ECO:0000256" key="2">
    <source>
        <dbReference type="ARBA" id="ARBA00022741"/>
    </source>
</evidence>
<dbReference type="PANTHER" id="PTHR13239">
    <property type="entry name" value="PROTEIN REQUIRED FOR HYPHAL ANASTOMOSIS HAM-2"/>
    <property type="match status" value="1"/>
</dbReference>
<feature type="binding site" evidence="5">
    <location>
        <position position="50"/>
    </location>
    <ligand>
        <name>Mg(2+)</name>
        <dbReference type="ChEBI" id="CHEBI:18420"/>
    </ligand>
</feature>
<sequence>MTIGACFFGFGKKKKNANKEITLAIFGIDNAGKTTTTKSIRGDSLEVCPTMGFDLIEFSLDSYNVSMYDIGGSGNLRSIWNNYFSEIHGLVYVVDSCDADRLDETRATLAGLLQNELIQGKPVLLLANKQDSAEAMDEAEIVSSLRLSELACANRCPCRLERSVANIGTGTKMDKGIKTGLRWLLQYISMNWEELDARVQRDKAAKAAADAEEAAARKERVRRRREERERQEAAEAAAAGTAPLDAADKPEDDAASASAPAAAAAAADEDKDASDLRPKRRGGRLRQVEPLDQPSGVDSSKNADDNAKNRADSDNEEPASASAANRHRLNRRHRRRSSGGSGDFNEEDGKEEDYSSERRRRSRRHRRDVDDPTSAAAVAADDQPEENSSDRKPKQGSSSSGERSTAGKTGRRHRRLAPADDAAEGDGQAAAAAAAAPPVGLFEIGAGPKGRGDEAGGGSSRLSKRSYKAKKNRMETIDAVDIESSSSLPAVADMETEENSLPTVAAAAADEVAELIDTGNDSQSSTAASEAASSSSSSTSVSAAAAAASAVAASDPQSGDEAAPGAAAAAPAQDLEFVYADADEYSVEIAELYTYTEEADLRANQVAFDQLFDEFHQHDEQKQQQHRWTKLDDPSRRAFIERLLNMLDLGGGGVGSEDRRKRLSAVRALLYIAQGKKSASAGGQSGPGGSGSSITLNDSTELRLMLSLLYILVETARCFPHGDHAEGWAKAREHLIQELQEPIVGEDCLAILLFNMVTKFCSSAAPHYPMRKVLLLLWKVVLLTLGPLPELHKCKNELRERHGLAPVTEETATVCARMRASSPPMSAADMFDQMPRRRASRKSLAPKDPVAGEAESRPYGYDYSYNEHCENVRAKFVGFRVQGDLTSLAGLPAPIHESVKVLRQNLYVSLAEMQMRQERDIVSYPLTKGRAEVIPDTPAEHLYRQMMPHIPQYMIALLKVLLAAAPTSKPKTETINLASDLLPAADGMPQTLVQSLRLSVDVNRHKEVIVKAISALLLLLLKHFKVNHVYQFEYVSQHLVFANCIPLVLKFFNQNILSYVESKNNISQLDFPACVVRSGEDSMLTSSGAGSGAVSAVSAMSEAEALAQEPSFPGDFCWRNLFSCVNLLRVLNKLTKWKHSRTMMLVVFKSAPILKRALKVRNPLLQVYALKLIKAQTKYMGRQWRKINMTTMSAIYEKVRHRLTDDWAFANDLDARPWDFQAEECSLRSAVDRFNQRRYSATGPAATLPDTLAPVDNNVSSVLSTQVTLTDHFKRNYQHWLEQEVFSAPINWDLVLSSMRT</sequence>
<evidence type="ECO:0000256" key="5">
    <source>
        <dbReference type="PIRSR" id="PIRSR606689-2"/>
    </source>
</evidence>
<evidence type="ECO:0000259" key="7">
    <source>
        <dbReference type="SMART" id="SM01292"/>
    </source>
</evidence>
<dbReference type="SMART" id="SM00178">
    <property type="entry name" value="SAR"/>
    <property type="match status" value="1"/>
</dbReference>
<dbReference type="PRINTS" id="PR00328">
    <property type="entry name" value="SAR1GTPBP"/>
</dbReference>
<feature type="region of interest" description="Disordered" evidence="6">
    <location>
        <begin position="518"/>
        <end position="537"/>
    </location>
</feature>
<dbReference type="SMART" id="SM00177">
    <property type="entry name" value="ARF"/>
    <property type="match status" value="1"/>
</dbReference>
<organism evidence="9 10">
    <name type="scientific">Macrostomum lignano</name>
    <dbReference type="NCBI Taxonomy" id="282301"/>
    <lineage>
        <taxon>Eukaryota</taxon>
        <taxon>Metazoa</taxon>
        <taxon>Spiralia</taxon>
        <taxon>Lophotrochozoa</taxon>
        <taxon>Platyhelminthes</taxon>
        <taxon>Rhabditophora</taxon>
        <taxon>Macrostomorpha</taxon>
        <taxon>Macrostomida</taxon>
        <taxon>Macrostomidae</taxon>
        <taxon>Macrostomum</taxon>
    </lineage>
</organism>
<dbReference type="SMART" id="SM01293">
    <property type="entry name" value="DUF3402"/>
    <property type="match status" value="1"/>
</dbReference>
<name>A0A1I8HHE7_9PLAT</name>